<name>L0DRI6_SINAD</name>
<proteinExistence type="predicted"/>
<keyword evidence="2" id="KW-1185">Reference proteome</keyword>
<protein>
    <submittedName>
        <fullName evidence="1">Uncharacterized protein</fullName>
    </submittedName>
</protein>
<keyword evidence="1" id="KW-0614">Plasmid</keyword>
<dbReference type="KEGG" id="saci:Sinac_7602"/>
<evidence type="ECO:0000313" key="1">
    <source>
        <dbReference type="EMBL" id="AGA31633.1"/>
    </source>
</evidence>
<geneLocation type="plasmid" evidence="1 2">
    <name>pSINAC02</name>
</geneLocation>
<dbReference type="HOGENOM" id="CLU_2496210_0_0_0"/>
<reference evidence="1 2" key="1">
    <citation type="submission" date="2012-02" db="EMBL/GenBank/DDBJ databases">
        <title>Complete sequence of plasmid 2 of Singulisphaera acidiphila DSM 18658.</title>
        <authorList>
            <consortium name="US DOE Joint Genome Institute (JGI-PGF)"/>
            <person name="Lucas S."/>
            <person name="Copeland A."/>
            <person name="Lapidus A."/>
            <person name="Glavina del Rio T."/>
            <person name="Dalin E."/>
            <person name="Tice H."/>
            <person name="Bruce D."/>
            <person name="Goodwin L."/>
            <person name="Pitluck S."/>
            <person name="Peters L."/>
            <person name="Ovchinnikova G."/>
            <person name="Chertkov O."/>
            <person name="Kyrpides N."/>
            <person name="Mavromatis K."/>
            <person name="Ivanova N."/>
            <person name="Brettin T."/>
            <person name="Detter J.C."/>
            <person name="Han C."/>
            <person name="Larimer F."/>
            <person name="Land M."/>
            <person name="Hauser L."/>
            <person name="Markowitz V."/>
            <person name="Cheng J.-F."/>
            <person name="Hugenholtz P."/>
            <person name="Woyke T."/>
            <person name="Wu D."/>
            <person name="Tindall B."/>
            <person name="Pomrenke H."/>
            <person name="Brambilla E."/>
            <person name="Klenk H.-P."/>
            <person name="Eisen J.A."/>
        </authorList>
    </citation>
    <scope>NUCLEOTIDE SEQUENCE [LARGE SCALE GENOMIC DNA]</scope>
    <source>
        <strain evidence="2">ATCC BAA-1392 / DSM 18658 / VKM B-2454 / MOB10</strain>
        <plasmid evidence="1 2">pSINAC02</plasmid>
    </source>
</reference>
<dbReference type="Proteomes" id="UP000010798">
    <property type="component" value="Plasmid pSINAC02"/>
</dbReference>
<sequence length="86" mass="9429">MPRDFFAMISRVSRWRVQLPGLLDVPVSRLSLSGSLGPDQILAIAARDDTDPLARCGDERGIPIDQPARFNVMRASAMSSTVRSSE</sequence>
<dbReference type="EMBL" id="CP003366">
    <property type="protein sequence ID" value="AGA31633.1"/>
    <property type="molecule type" value="Genomic_DNA"/>
</dbReference>
<dbReference type="AlphaFoldDB" id="L0DRI6"/>
<evidence type="ECO:0000313" key="2">
    <source>
        <dbReference type="Proteomes" id="UP000010798"/>
    </source>
</evidence>
<accession>L0DRI6</accession>
<organism evidence="1 2">
    <name type="scientific">Singulisphaera acidiphila (strain ATCC BAA-1392 / DSM 18658 / VKM B-2454 / MOB10)</name>
    <dbReference type="NCBI Taxonomy" id="886293"/>
    <lineage>
        <taxon>Bacteria</taxon>
        <taxon>Pseudomonadati</taxon>
        <taxon>Planctomycetota</taxon>
        <taxon>Planctomycetia</taxon>
        <taxon>Isosphaerales</taxon>
        <taxon>Isosphaeraceae</taxon>
        <taxon>Singulisphaera</taxon>
    </lineage>
</organism>
<gene>
    <name evidence="1" type="ordered locus">Sinac_7602</name>
</gene>